<evidence type="ECO:0000256" key="1">
    <source>
        <dbReference type="ARBA" id="ARBA00005043"/>
    </source>
</evidence>
<evidence type="ECO:0000313" key="4">
    <source>
        <dbReference type="Proteomes" id="UP000620104"/>
    </source>
</evidence>
<dbReference type="OrthoDB" id="9995306at2759"/>
<comment type="pathway">
    <text evidence="1">tRNA modification; 5-methoxycarbonylmethyl-2-thiouridine-tRNA biosynthesis.</text>
</comment>
<protein>
    <submittedName>
        <fullName evidence="3">Uncharacterized protein</fullName>
    </submittedName>
</protein>
<name>A0A8H3TZH7_9TREE</name>
<evidence type="ECO:0000256" key="2">
    <source>
        <dbReference type="ARBA" id="ARBA00008837"/>
    </source>
</evidence>
<dbReference type="AlphaFoldDB" id="A0A8H3TZH7"/>
<dbReference type="PANTHER" id="PTHR16184:SF6">
    <property type="entry name" value="ELONGATOR COMPLEX PROTEIN 6"/>
    <property type="match status" value="1"/>
</dbReference>
<proteinExistence type="inferred from homology"/>
<keyword evidence="4" id="KW-1185">Reference proteome</keyword>
<dbReference type="UniPathway" id="UPA00988"/>
<dbReference type="InterPro" id="IPR018627">
    <property type="entry name" value="ELP6"/>
</dbReference>
<comment type="similarity">
    <text evidence="2">Belongs to the ELP6 family.</text>
</comment>
<dbReference type="InterPro" id="IPR027417">
    <property type="entry name" value="P-loop_NTPase"/>
</dbReference>
<evidence type="ECO:0000313" key="3">
    <source>
        <dbReference type="EMBL" id="GHJ89942.1"/>
    </source>
</evidence>
<dbReference type="Pfam" id="PF09807">
    <property type="entry name" value="ELP6"/>
    <property type="match status" value="1"/>
</dbReference>
<sequence>MPLLPTPHFAFSGSSTLPPAGSHILITDTLNASADFAIYHLVLEALRAEVQRKVVVVDFSGGRKSAGHWEAIGKRLGSPIPLKQSDGFSIITPSCHDFLTTSSTSPSLYTEDDEPTLRDVYRSIQERVDEGALIVLDDLSELLFLGFPTQEVTRFVRAVMSLARQHNHIIVSHIHADTLASSTALQSFQPNDPDAAPPDLDLLLRLIRLGGGVWWRIEGLRTGRSGVVTGEISSHPLIPLPTDPRAHESGKVPVIPRSHPLQYRMEDSGIKTFAKGTGEGYL</sequence>
<dbReference type="EMBL" id="BLZA01000053">
    <property type="protein sequence ID" value="GHJ89942.1"/>
    <property type="molecule type" value="Genomic_DNA"/>
</dbReference>
<dbReference type="Proteomes" id="UP000620104">
    <property type="component" value="Unassembled WGS sequence"/>
</dbReference>
<dbReference type="GO" id="GO:0002098">
    <property type="term" value="P:tRNA wobble uridine modification"/>
    <property type="evidence" value="ECO:0007669"/>
    <property type="project" value="InterPro"/>
</dbReference>
<dbReference type="Gene3D" id="3.40.50.300">
    <property type="entry name" value="P-loop containing nucleotide triphosphate hydrolases"/>
    <property type="match status" value="1"/>
</dbReference>
<accession>A0A8H3TZH7</accession>
<dbReference type="GO" id="GO:0033588">
    <property type="term" value="C:elongator holoenzyme complex"/>
    <property type="evidence" value="ECO:0007669"/>
    <property type="project" value="InterPro"/>
</dbReference>
<comment type="caution">
    <text evidence="3">The sequence shown here is derived from an EMBL/GenBank/DDBJ whole genome shotgun (WGS) entry which is preliminary data.</text>
</comment>
<dbReference type="PANTHER" id="PTHR16184">
    <property type="entry name" value="ELONGATOR COMPLEX PROTEIN 6"/>
    <property type="match status" value="1"/>
</dbReference>
<gene>
    <name evidence="3" type="ORF">NliqN6_6344</name>
</gene>
<organism evidence="3 4">
    <name type="scientific">Naganishia liquefaciens</name>
    <dbReference type="NCBI Taxonomy" id="104408"/>
    <lineage>
        <taxon>Eukaryota</taxon>
        <taxon>Fungi</taxon>
        <taxon>Dikarya</taxon>
        <taxon>Basidiomycota</taxon>
        <taxon>Agaricomycotina</taxon>
        <taxon>Tremellomycetes</taxon>
        <taxon>Filobasidiales</taxon>
        <taxon>Filobasidiaceae</taxon>
        <taxon>Naganishia</taxon>
    </lineage>
</organism>
<reference evidence="3" key="1">
    <citation type="submission" date="2020-07" db="EMBL/GenBank/DDBJ databases">
        <title>Draft Genome Sequence of a Deep-Sea Yeast, Naganishia (Cryptococcus) liquefaciens strain N6.</title>
        <authorList>
            <person name="Han Y.W."/>
            <person name="Kajitani R."/>
            <person name="Morimoto H."/>
            <person name="Parhat M."/>
            <person name="Tsubouchi H."/>
            <person name="Bakenova O."/>
            <person name="Ogata M."/>
            <person name="Argunhan B."/>
            <person name="Aoki R."/>
            <person name="Kajiwara S."/>
            <person name="Itoh T."/>
            <person name="Iwasaki H."/>
        </authorList>
    </citation>
    <scope>NUCLEOTIDE SEQUENCE</scope>
    <source>
        <strain evidence="3">N6</strain>
    </source>
</reference>